<dbReference type="GO" id="GO:0006508">
    <property type="term" value="P:proteolysis"/>
    <property type="evidence" value="ECO:0007669"/>
    <property type="project" value="UniProtKB-KW"/>
</dbReference>
<comment type="similarity">
    <text evidence="1">Belongs to the peptidase C48 family.</text>
</comment>
<dbReference type="InterPro" id="IPR003653">
    <property type="entry name" value="Peptidase_C48_C"/>
</dbReference>
<evidence type="ECO:0000256" key="4">
    <source>
        <dbReference type="ARBA" id="ARBA00022801"/>
    </source>
</evidence>
<dbReference type="Gene3D" id="3.30.310.130">
    <property type="entry name" value="Ubiquitin-related"/>
    <property type="match status" value="1"/>
</dbReference>
<comment type="function">
    <text evidence="6">Protease that catalyzes two essential functions in the SUMO pathway: processing of full-length SUMOs to their mature forms and deconjugation of SUMO from targeted proteins.</text>
</comment>
<proteinExistence type="inferred from homology"/>
<dbReference type="Pfam" id="PF25352">
    <property type="entry name" value="PH_ULP"/>
    <property type="match status" value="1"/>
</dbReference>
<dbReference type="FunFam" id="3.30.310.130:FF:000006">
    <property type="entry name" value="Probable ubiquitin-like-specific protease 2B"/>
    <property type="match status" value="1"/>
</dbReference>
<keyword evidence="5" id="KW-0788">Thiol protease</keyword>
<dbReference type="PANTHER" id="PTHR47764">
    <property type="entry name" value="UBIQUITIN-LIKE-SPECIFIC PROTEASE 2B-RELATED"/>
    <property type="match status" value="1"/>
</dbReference>
<keyword evidence="2 9" id="KW-0645">Protease</keyword>
<comment type="caution">
    <text evidence="9">The sequence shown here is derived from an EMBL/GenBank/DDBJ whole genome shotgun (WGS) entry which is preliminary data.</text>
</comment>
<evidence type="ECO:0000256" key="5">
    <source>
        <dbReference type="ARBA" id="ARBA00022807"/>
    </source>
</evidence>
<gene>
    <name evidence="9" type="ORF">HS088_TW12G00994</name>
</gene>
<keyword evidence="3" id="KW-0833">Ubl conjugation pathway</keyword>
<evidence type="ECO:0000256" key="7">
    <source>
        <dbReference type="SAM" id="MobiDB-lite"/>
    </source>
</evidence>
<dbReference type="InterPro" id="IPR057375">
    <property type="entry name" value="ULP2A/B_PH"/>
</dbReference>
<dbReference type="OrthoDB" id="442460at2759"/>
<dbReference type="InterPro" id="IPR038765">
    <property type="entry name" value="Papain-like_cys_pep_sf"/>
</dbReference>
<dbReference type="FunCoup" id="A0A7J7D0C0">
    <property type="interactions" value="3269"/>
</dbReference>
<dbReference type="Gene3D" id="1.10.418.20">
    <property type="match status" value="1"/>
</dbReference>
<name>A0A7J7D0C0_TRIWF</name>
<reference evidence="9 10" key="1">
    <citation type="journal article" date="2020" name="Nat. Commun.">
        <title>Genome of Tripterygium wilfordii and identification of cytochrome P450 involved in triptolide biosynthesis.</title>
        <authorList>
            <person name="Tu L."/>
            <person name="Su P."/>
            <person name="Zhang Z."/>
            <person name="Gao L."/>
            <person name="Wang J."/>
            <person name="Hu T."/>
            <person name="Zhou J."/>
            <person name="Zhang Y."/>
            <person name="Zhao Y."/>
            <person name="Liu Y."/>
            <person name="Song Y."/>
            <person name="Tong Y."/>
            <person name="Lu Y."/>
            <person name="Yang J."/>
            <person name="Xu C."/>
            <person name="Jia M."/>
            <person name="Peters R.J."/>
            <person name="Huang L."/>
            <person name="Gao W."/>
        </authorList>
    </citation>
    <scope>NUCLEOTIDE SEQUENCE [LARGE SCALE GENOMIC DNA]</scope>
    <source>
        <strain evidence="10">cv. XIE 37</strain>
        <tissue evidence="9">Leaf</tissue>
    </source>
</reference>
<sequence length="901" mass="100820">MKDGLEVFDFTEQDELPEFAAKRISGKYKNPNIDDHEMYDFHECVAQGARVSKKDAVDALESDRSCNNDITYDHLSKGGDAFTIREGNSMLEVASQFRMINEPHHCAAILDNHERSEPLDVKSYADACSTESSPSSHADIAEDIVFPYGDESDNCFGELETDDINIVVDYVEYRGNYSTGGLVTFSGSGIKISYSSAHENQGTFNIERGIDDIIDIKSQHIQRFGPLMVKLCIFSRDTEQVDNGHDTSGVEEVQFAIFDPSWSNKQEKIIASNEKYSAIWDVEQYIDVTTDGDDFVREGHYFPNFDEAFEDVVYPEGDADAVSLNKSDVDLLQPETFVNDTIIDFYIKYLKNQIPDKEKHRFHFFNSFYFRKLADMDKDPSSASDGKAAFLRVRKWTRKMDIFGKDYIFIPVNFNLHWSLLVICHPGDVADFKAEGLAKSPRIPCILHMDSIKGTHTGLKNLIQSYLWEEWKERRKESSEAIYSKFLNLRFVPLELPQQENSFDCGLFLLHYLELFLAEAPSNFSPFKITKFCKFLNGDWFPPAEASLKRTSIQRLIFGVLEKRSQEVSSAECSDEPHHSEVCERETGVELLSKRCSPAVDCNGDLPSSQSDQGIEITLLSASSLRNSQCFNDTGLVFRELLEPGMSTGSLLAEYHSFDQPSSYYPLNSTISSLEDNPETGEQFVYLPSGGSPFQQITTVTTPQGSAIPYSFQGFGADGSWNPGFPVEDGVDSSPETSHEATDDLNDVGIIENGPPEEDVAANEKDITDQQSPSTENIVSVSSEILDPSVVEDSQDPDKIIVIEDSQVPDMMLGSKENGDLPSSEENTTVLFLRDPNMAEKRLHQETEMVGSVPVPCDDDVQITENGVVEESGGHVAKKLRLTSPAEGEDVIARSLPEEDF</sequence>
<feature type="region of interest" description="Disordered" evidence="7">
    <location>
        <begin position="729"/>
        <end position="775"/>
    </location>
</feature>
<accession>A0A7J7D0C0</accession>
<keyword evidence="10" id="KW-1185">Reference proteome</keyword>
<dbReference type="InParanoid" id="A0A7J7D0C0"/>
<dbReference type="PROSITE" id="PS50600">
    <property type="entry name" value="ULP_PROTEASE"/>
    <property type="match status" value="1"/>
</dbReference>
<dbReference type="AlphaFoldDB" id="A0A7J7D0C0"/>
<keyword evidence="4" id="KW-0378">Hydrolase</keyword>
<dbReference type="Proteomes" id="UP000593562">
    <property type="component" value="Unassembled WGS sequence"/>
</dbReference>
<evidence type="ECO:0000259" key="8">
    <source>
        <dbReference type="PROSITE" id="PS50600"/>
    </source>
</evidence>
<evidence type="ECO:0000313" key="9">
    <source>
        <dbReference type="EMBL" id="KAF5739784.1"/>
    </source>
</evidence>
<dbReference type="GO" id="GO:0008234">
    <property type="term" value="F:cysteine-type peptidase activity"/>
    <property type="evidence" value="ECO:0007669"/>
    <property type="project" value="UniProtKB-KW"/>
</dbReference>
<evidence type="ECO:0000256" key="2">
    <source>
        <dbReference type="ARBA" id="ARBA00022670"/>
    </source>
</evidence>
<organism evidence="9 10">
    <name type="scientific">Tripterygium wilfordii</name>
    <name type="common">Thunder God vine</name>
    <dbReference type="NCBI Taxonomy" id="458696"/>
    <lineage>
        <taxon>Eukaryota</taxon>
        <taxon>Viridiplantae</taxon>
        <taxon>Streptophyta</taxon>
        <taxon>Embryophyta</taxon>
        <taxon>Tracheophyta</taxon>
        <taxon>Spermatophyta</taxon>
        <taxon>Magnoliopsida</taxon>
        <taxon>eudicotyledons</taxon>
        <taxon>Gunneridae</taxon>
        <taxon>Pentapetalae</taxon>
        <taxon>rosids</taxon>
        <taxon>fabids</taxon>
        <taxon>Celastrales</taxon>
        <taxon>Celastraceae</taxon>
        <taxon>Tripterygium</taxon>
    </lineage>
</organism>
<dbReference type="EMBL" id="JAAARO010000012">
    <property type="protein sequence ID" value="KAF5739784.1"/>
    <property type="molecule type" value="Genomic_DNA"/>
</dbReference>
<dbReference type="Pfam" id="PF02902">
    <property type="entry name" value="Peptidase_C48"/>
    <property type="match status" value="1"/>
</dbReference>
<evidence type="ECO:0000256" key="3">
    <source>
        <dbReference type="ARBA" id="ARBA00022786"/>
    </source>
</evidence>
<evidence type="ECO:0000313" key="10">
    <source>
        <dbReference type="Proteomes" id="UP000593562"/>
    </source>
</evidence>
<evidence type="ECO:0000256" key="1">
    <source>
        <dbReference type="ARBA" id="ARBA00005234"/>
    </source>
</evidence>
<evidence type="ECO:0000256" key="6">
    <source>
        <dbReference type="ARBA" id="ARBA00057729"/>
    </source>
</evidence>
<protein>
    <submittedName>
        <fullName evidence="9">Ubiquitin-like-specific protease 2B isoform X1</fullName>
    </submittedName>
</protein>
<feature type="domain" description="Ubiquitin-like protease family profile" evidence="8">
    <location>
        <begin position="322"/>
        <end position="516"/>
    </location>
</feature>
<dbReference type="PANTHER" id="PTHR47764:SF2">
    <property type="entry name" value="UBIQUITIN-LIKE PROTEASE FAMILY PROFILE DOMAIN-CONTAINING PROTEIN"/>
    <property type="match status" value="1"/>
</dbReference>
<dbReference type="SUPFAM" id="SSF54001">
    <property type="entry name" value="Cysteine proteinases"/>
    <property type="match status" value="1"/>
</dbReference>